<keyword evidence="2" id="KW-1185">Reference proteome</keyword>
<dbReference type="Pfam" id="PF13671">
    <property type="entry name" value="AAA_33"/>
    <property type="match status" value="1"/>
</dbReference>
<dbReference type="InterPro" id="IPR027417">
    <property type="entry name" value="P-loop_NTPase"/>
</dbReference>
<protein>
    <recommendedName>
        <fullName evidence="3">Kinase</fullName>
    </recommendedName>
</protein>
<organism evidence="1 2">
    <name type="scientific">Microbacterium keratanolyticum</name>
    <dbReference type="NCBI Taxonomy" id="67574"/>
    <lineage>
        <taxon>Bacteria</taxon>
        <taxon>Bacillati</taxon>
        <taxon>Actinomycetota</taxon>
        <taxon>Actinomycetes</taxon>
        <taxon>Micrococcales</taxon>
        <taxon>Microbacteriaceae</taxon>
        <taxon>Microbacterium</taxon>
    </lineage>
</organism>
<comment type="caution">
    <text evidence="1">The sequence shown here is derived from an EMBL/GenBank/DDBJ whole genome shotgun (WGS) entry which is preliminary data.</text>
</comment>
<evidence type="ECO:0000313" key="2">
    <source>
        <dbReference type="Proteomes" id="UP001142325"/>
    </source>
</evidence>
<proteinExistence type="predicted"/>
<gene>
    <name evidence="1" type="ORF">GCM10017596_23040</name>
</gene>
<dbReference type="Proteomes" id="UP001142325">
    <property type="component" value="Unassembled WGS sequence"/>
</dbReference>
<dbReference type="EMBL" id="BSET01000002">
    <property type="protein sequence ID" value="GLK02589.1"/>
    <property type="molecule type" value="Genomic_DNA"/>
</dbReference>
<dbReference type="Gene3D" id="3.40.50.300">
    <property type="entry name" value="P-loop containing nucleotide triphosphate hydrolases"/>
    <property type="match status" value="1"/>
</dbReference>
<reference evidence="1" key="2">
    <citation type="submission" date="2023-01" db="EMBL/GenBank/DDBJ databases">
        <authorList>
            <person name="Sun Q."/>
            <person name="Evtushenko L."/>
        </authorList>
    </citation>
    <scope>NUCLEOTIDE SEQUENCE</scope>
    <source>
        <strain evidence="1">VKM Ac-1958</strain>
    </source>
</reference>
<sequence>MPDRLIVINGMAGSGKTTLARPLAAALGVPLIAKDAIKEALGDAVSVSLPTRSIGALATDALWRIVGMLDGTVMVESVWLTGRDEEWFRRGWESVGAPRGIELWCSAPHEVMRERFLTRVRHAVHDDASRIDDWEAAARVAAPITGLTTLHVDTSQPVDIGRLAAHVRQTLESDTHA</sequence>
<dbReference type="AlphaFoldDB" id="A0A9W6M9V2"/>
<name>A0A9W6M9V2_9MICO</name>
<reference evidence="1" key="1">
    <citation type="journal article" date="2014" name="Int. J. Syst. Evol. Microbiol.">
        <title>Complete genome sequence of Corynebacterium casei LMG S-19264T (=DSM 44701T), isolated from a smear-ripened cheese.</title>
        <authorList>
            <consortium name="US DOE Joint Genome Institute (JGI-PGF)"/>
            <person name="Walter F."/>
            <person name="Albersmeier A."/>
            <person name="Kalinowski J."/>
            <person name="Ruckert C."/>
        </authorList>
    </citation>
    <scope>NUCLEOTIDE SEQUENCE</scope>
    <source>
        <strain evidence="1">VKM Ac-1958</strain>
    </source>
</reference>
<dbReference type="SUPFAM" id="SSF52540">
    <property type="entry name" value="P-loop containing nucleoside triphosphate hydrolases"/>
    <property type="match status" value="1"/>
</dbReference>
<dbReference type="RefSeq" id="WP_204937436.1">
    <property type="nucleotide sequence ID" value="NZ_BAAAUM010000002.1"/>
</dbReference>
<accession>A0A9W6M9V2</accession>
<evidence type="ECO:0008006" key="3">
    <source>
        <dbReference type="Google" id="ProtNLM"/>
    </source>
</evidence>
<evidence type="ECO:0000313" key="1">
    <source>
        <dbReference type="EMBL" id="GLK02589.1"/>
    </source>
</evidence>